<evidence type="ECO:0000259" key="2">
    <source>
        <dbReference type="Pfam" id="PF20151"/>
    </source>
</evidence>
<sequence>MLVRTQRSGQCETHIMSTDVLIRQYGNVASLSLIAYDCFITWDQEIQYVWRSSRWWIKLSFFTARYLALAAQIVNVVHSTPVVLEHMNGNCLAWFRAQVASILLLLGNMELIMMIRVCALYDKNRIIRLCLLSWFFVSRVINIWIFIVIPPNMRANIFCLCRHTVKESNQLGAVVFGAINVFGIQCFLWALTYQRYRYIVRPGLPDNPILRLVMRQNSWAFLVLSGALLSILPYSVSIRRVGLVISCTLTCTLSVLSCRLILNLRSFKNAVDESHDVVLSTIVDSIELESQHSTE</sequence>
<feature type="transmembrane region" description="Helical" evidence="1">
    <location>
        <begin position="126"/>
        <end position="149"/>
    </location>
</feature>
<gene>
    <name evidence="3" type="ORF">D9756_010748</name>
</gene>
<dbReference type="InterPro" id="IPR045340">
    <property type="entry name" value="DUF6533"/>
</dbReference>
<evidence type="ECO:0000313" key="3">
    <source>
        <dbReference type="EMBL" id="KAF5348120.1"/>
    </source>
</evidence>
<keyword evidence="1" id="KW-0812">Transmembrane</keyword>
<dbReference type="Proteomes" id="UP000559027">
    <property type="component" value="Unassembled WGS sequence"/>
</dbReference>
<accession>A0A8H5CUI1</accession>
<reference evidence="3 4" key="1">
    <citation type="journal article" date="2020" name="ISME J.">
        <title>Uncovering the hidden diversity of litter-decomposition mechanisms in mushroom-forming fungi.</title>
        <authorList>
            <person name="Floudas D."/>
            <person name="Bentzer J."/>
            <person name="Ahren D."/>
            <person name="Johansson T."/>
            <person name="Persson P."/>
            <person name="Tunlid A."/>
        </authorList>
    </citation>
    <scope>NUCLEOTIDE SEQUENCE [LARGE SCALE GENOMIC DNA]</scope>
    <source>
        <strain evidence="3 4">CBS 146.42</strain>
    </source>
</reference>
<feature type="domain" description="DUF6533" evidence="2">
    <location>
        <begin position="25"/>
        <end position="70"/>
    </location>
</feature>
<feature type="transmembrane region" description="Helical" evidence="1">
    <location>
        <begin position="169"/>
        <end position="191"/>
    </location>
</feature>
<organism evidence="3 4">
    <name type="scientific">Leucocoprinus leucothites</name>
    <dbReference type="NCBI Taxonomy" id="201217"/>
    <lineage>
        <taxon>Eukaryota</taxon>
        <taxon>Fungi</taxon>
        <taxon>Dikarya</taxon>
        <taxon>Basidiomycota</taxon>
        <taxon>Agaricomycotina</taxon>
        <taxon>Agaricomycetes</taxon>
        <taxon>Agaricomycetidae</taxon>
        <taxon>Agaricales</taxon>
        <taxon>Agaricineae</taxon>
        <taxon>Agaricaceae</taxon>
        <taxon>Leucocoprinus</taxon>
    </lineage>
</organism>
<dbReference type="EMBL" id="JAACJO010000021">
    <property type="protein sequence ID" value="KAF5348120.1"/>
    <property type="molecule type" value="Genomic_DNA"/>
</dbReference>
<feature type="transmembrane region" description="Helical" evidence="1">
    <location>
        <begin position="55"/>
        <end position="74"/>
    </location>
</feature>
<keyword evidence="1" id="KW-1133">Transmembrane helix</keyword>
<feature type="transmembrane region" description="Helical" evidence="1">
    <location>
        <begin position="242"/>
        <end position="262"/>
    </location>
</feature>
<dbReference type="Pfam" id="PF20151">
    <property type="entry name" value="DUF6533"/>
    <property type="match status" value="1"/>
</dbReference>
<evidence type="ECO:0000313" key="4">
    <source>
        <dbReference type="Proteomes" id="UP000559027"/>
    </source>
</evidence>
<protein>
    <recommendedName>
        <fullName evidence="2">DUF6533 domain-containing protein</fullName>
    </recommendedName>
</protein>
<keyword evidence="4" id="KW-1185">Reference proteome</keyword>
<comment type="caution">
    <text evidence="3">The sequence shown here is derived from an EMBL/GenBank/DDBJ whole genome shotgun (WGS) entry which is preliminary data.</text>
</comment>
<name>A0A8H5CUI1_9AGAR</name>
<feature type="transmembrane region" description="Helical" evidence="1">
    <location>
        <begin position="94"/>
        <end position="114"/>
    </location>
</feature>
<keyword evidence="1" id="KW-0472">Membrane</keyword>
<feature type="transmembrane region" description="Helical" evidence="1">
    <location>
        <begin position="219"/>
        <end position="236"/>
    </location>
</feature>
<evidence type="ECO:0000256" key="1">
    <source>
        <dbReference type="SAM" id="Phobius"/>
    </source>
</evidence>
<proteinExistence type="predicted"/>
<dbReference type="OrthoDB" id="2638860at2759"/>
<dbReference type="AlphaFoldDB" id="A0A8H5CUI1"/>